<sequence>MSDIREIITRDSGPTRAVCTPLCSPLQRGRLDAGKCCFHRHRRGMWTDEKCTLLLVRCGSGLPDCLPDCMLHDRKTYLPRVCNQCQVVYSPGFREINPIHHVPMIVFEIIMFALMSVNW</sequence>
<accession>A0ABV0QTW8</accession>
<dbReference type="Proteomes" id="UP001434883">
    <property type="component" value="Unassembled WGS sequence"/>
</dbReference>
<evidence type="ECO:0000313" key="1">
    <source>
        <dbReference type="EMBL" id="MEQ2198787.1"/>
    </source>
</evidence>
<comment type="caution">
    <text evidence="1">The sequence shown here is derived from an EMBL/GenBank/DDBJ whole genome shotgun (WGS) entry which is preliminary data.</text>
</comment>
<proteinExistence type="predicted"/>
<dbReference type="EMBL" id="JAHRIN010020663">
    <property type="protein sequence ID" value="MEQ2198787.1"/>
    <property type="molecule type" value="Genomic_DNA"/>
</dbReference>
<evidence type="ECO:0000313" key="2">
    <source>
        <dbReference type="Proteomes" id="UP001434883"/>
    </source>
</evidence>
<reference evidence="1 2" key="1">
    <citation type="submission" date="2021-06" db="EMBL/GenBank/DDBJ databases">
        <authorList>
            <person name="Palmer J.M."/>
        </authorList>
    </citation>
    <scope>NUCLEOTIDE SEQUENCE [LARGE SCALE GENOMIC DNA]</scope>
    <source>
        <strain evidence="1 2">XC_2019</strain>
        <tissue evidence="1">Muscle</tissue>
    </source>
</reference>
<name>A0ABV0QTW8_9TELE</name>
<organism evidence="1 2">
    <name type="scientific">Xenoophorus captivus</name>
    <dbReference type="NCBI Taxonomy" id="1517983"/>
    <lineage>
        <taxon>Eukaryota</taxon>
        <taxon>Metazoa</taxon>
        <taxon>Chordata</taxon>
        <taxon>Craniata</taxon>
        <taxon>Vertebrata</taxon>
        <taxon>Euteleostomi</taxon>
        <taxon>Actinopterygii</taxon>
        <taxon>Neopterygii</taxon>
        <taxon>Teleostei</taxon>
        <taxon>Neoteleostei</taxon>
        <taxon>Acanthomorphata</taxon>
        <taxon>Ovalentaria</taxon>
        <taxon>Atherinomorphae</taxon>
        <taxon>Cyprinodontiformes</taxon>
        <taxon>Goodeidae</taxon>
        <taxon>Xenoophorus</taxon>
    </lineage>
</organism>
<keyword evidence="2" id="KW-1185">Reference proteome</keyword>
<gene>
    <name evidence="1" type="ORF">XENOCAPTIV_018371</name>
</gene>
<protein>
    <submittedName>
        <fullName evidence="1">Uncharacterized protein</fullName>
    </submittedName>
</protein>